<proteinExistence type="predicted"/>
<evidence type="ECO:0000313" key="2">
    <source>
        <dbReference type="Proteomes" id="UP000024445"/>
    </source>
</evidence>
<accession>A0A023W518</accession>
<protein>
    <submittedName>
        <fullName evidence="1">Uncharacterized protein</fullName>
    </submittedName>
</protein>
<organism evidence="1 2">
    <name type="scientific">Serratia phage PS2</name>
    <dbReference type="NCBI Taxonomy" id="1481112"/>
    <lineage>
        <taxon>Viruses</taxon>
        <taxon>Duplodnaviria</taxon>
        <taxon>Heunggongvirae</taxon>
        <taxon>Uroviricota</taxon>
        <taxon>Caudoviricetes</taxon>
        <taxon>Muldoonvirus</taxon>
        <taxon>Muldoonvirus PS2</taxon>
    </lineage>
</organism>
<gene>
    <name evidence="1" type="ORF">PS2_104</name>
</gene>
<dbReference type="RefSeq" id="YP_009030151.1">
    <property type="nucleotide sequence ID" value="NC_024121.1"/>
</dbReference>
<reference evidence="1 2" key="1">
    <citation type="submission" date="2014-01" db="EMBL/GenBank/DDBJ databases">
        <authorList>
            <person name="Zhang G."/>
            <person name="Jin J."/>
            <person name="Li Z.J."/>
            <person name="Wang S.W."/>
            <person name="Chen S.J."/>
            <person name="Wang S.M."/>
            <person name="Wang X.T."/>
            <person name="Li Y.H."/>
            <person name="Wang J."/>
            <person name="Yang C.K."/>
            <person name="Wang L."/>
        </authorList>
    </citation>
    <scope>NUCLEOTIDE SEQUENCE [LARGE SCALE GENOMIC DNA]</scope>
</reference>
<name>A0A023W518_9CAUD</name>
<dbReference type="EMBL" id="KJ025957">
    <property type="protein sequence ID" value="AHY25350.1"/>
    <property type="molecule type" value="Genomic_DNA"/>
</dbReference>
<dbReference type="KEGG" id="vg:19484987"/>
<keyword evidence="2" id="KW-1185">Reference proteome</keyword>
<dbReference type="Proteomes" id="UP000024445">
    <property type="component" value="Segment"/>
</dbReference>
<dbReference type="GeneID" id="19484987"/>
<evidence type="ECO:0000313" key="1">
    <source>
        <dbReference type="EMBL" id="AHY25350.1"/>
    </source>
</evidence>
<sequence length="64" mass="7307">MMDLKRAKQPLTKALLMLDSIYSSQTVDRRKRTVKTVKNQSLSSVEKQYKVASIAFSVNNTTTR</sequence>